<accession>A0A251QH41</accession>
<sequence>MSSSKRASQQLKDGRMQNQSNDVLNRRSSEAQLAPKNLKDDSVHFKDRESMELYSRARAQEEEIQFLRGQITVACVKELRLLNEKYALERKFADLRMVIDEKQNEATTSALNELARRKGDLEENLKLTHDLKAADDERYIFMSSMLGLLAEYGILPHAINASAISSSLKRLHDQLQWKIRTSHQDKIRQLTSGVENDAESESHGKDSRGPGILNGQFPHILEQQGFDHYTDRQHLEPTDKLPKYVAHIADMKMLINNEVPHEFASNTEREMAGFTNKDDANARAGRMTNGTLFSPHTTHDEIASSAPQEGPTIENFQIIGDAVPGGRLLGCGYPIRGTSLCMFQWVRHLQDGTREFIEGATNPEYIVTADDVDKIIAVDCIPMDDQGRQGELVRLFANDQNKIRCDPEMQMEIDEHISRGQATFSVQLLMDSSENWEPAALILRRSSYQIKINSTEAVVIAEKFSKELSIKVPCGLSTQFVLTCSDGSSHPCTTSNVRTRDTLVLTMRILQGKNMWITVKLRRRSTEVFFVFVKEAWKCFETNNHFLIFSNLSRLSSNSGAKWGFHITFFRTLRNECKRKCKGHFYYTHTTHGLAV</sequence>
<dbReference type="EMBL" id="CM007652">
    <property type="protein sequence ID" value="ONI21965.1"/>
    <property type="molecule type" value="Genomic_DNA"/>
</dbReference>
<keyword evidence="5" id="KW-1185">Reference proteome</keyword>
<dbReference type="FunFam" id="2.60.40.2700:FF:000001">
    <property type="entry name" value="Transmembrane protein"/>
    <property type="match status" value="1"/>
</dbReference>
<feature type="compositionally biased region" description="Polar residues" evidence="1">
    <location>
        <begin position="1"/>
        <end position="23"/>
    </location>
</feature>
<dbReference type="Gramene" id="ONI21965">
    <property type="protein sequence ID" value="ONI21965"/>
    <property type="gene ID" value="PRUPE_2G098900"/>
</dbReference>
<evidence type="ECO:0000313" key="5">
    <source>
        <dbReference type="Proteomes" id="UP000006882"/>
    </source>
</evidence>
<dbReference type="AlphaFoldDB" id="A0A251QH41"/>
<evidence type="ECO:0000259" key="2">
    <source>
        <dbReference type="Pfam" id="PF23080"/>
    </source>
</evidence>
<dbReference type="Pfam" id="PF23080">
    <property type="entry name" value="DUF7046"/>
    <property type="match status" value="1"/>
</dbReference>
<evidence type="ECO:0000256" key="1">
    <source>
        <dbReference type="SAM" id="MobiDB-lite"/>
    </source>
</evidence>
<dbReference type="PANTHER" id="PTHR31149:SF7">
    <property type="entry name" value="EXPRESSED PROTEIN"/>
    <property type="match status" value="1"/>
</dbReference>
<gene>
    <name evidence="4" type="ORF">PRUPE_2G098900</name>
</gene>
<dbReference type="InterPro" id="IPR056284">
    <property type="entry name" value="AIR9-like_A9"/>
</dbReference>
<dbReference type="Proteomes" id="UP000006882">
    <property type="component" value="Chromosome G2"/>
</dbReference>
<feature type="domain" description="DUF7046" evidence="2">
    <location>
        <begin position="435"/>
        <end position="510"/>
    </location>
</feature>
<organism evidence="4 5">
    <name type="scientific">Prunus persica</name>
    <name type="common">Peach</name>
    <name type="synonym">Amygdalus persica</name>
    <dbReference type="NCBI Taxonomy" id="3760"/>
    <lineage>
        <taxon>Eukaryota</taxon>
        <taxon>Viridiplantae</taxon>
        <taxon>Streptophyta</taxon>
        <taxon>Embryophyta</taxon>
        <taxon>Tracheophyta</taxon>
        <taxon>Spermatophyta</taxon>
        <taxon>Magnoliopsida</taxon>
        <taxon>eudicotyledons</taxon>
        <taxon>Gunneridae</taxon>
        <taxon>Pentapetalae</taxon>
        <taxon>rosids</taxon>
        <taxon>fabids</taxon>
        <taxon>Rosales</taxon>
        <taxon>Rosaceae</taxon>
        <taxon>Amygdaloideae</taxon>
        <taxon>Amygdaleae</taxon>
        <taxon>Prunus</taxon>
    </lineage>
</organism>
<dbReference type="PANTHER" id="PTHR31149">
    <property type="entry name" value="EXPRESSED PROTEIN"/>
    <property type="match status" value="1"/>
</dbReference>
<protein>
    <submittedName>
        <fullName evidence="4">Uncharacterized protein</fullName>
    </submittedName>
</protein>
<feature type="region of interest" description="Disordered" evidence="1">
    <location>
        <begin position="186"/>
        <end position="211"/>
    </location>
</feature>
<proteinExistence type="predicted"/>
<dbReference type="Pfam" id="PF23197">
    <property type="entry name" value="IG_AIR9"/>
    <property type="match status" value="1"/>
</dbReference>
<feature type="domain" description="AIR9-like A9" evidence="3">
    <location>
        <begin position="313"/>
        <end position="393"/>
    </location>
</feature>
<dbReference type="Gene3D" id="2.60.40.2700">
    <property type="match status" value="1"/>
</dbReference>
<feature type="region of interest" description="Disordered" evidence="1">
    <location>
        <begin position="1"/>
        <end position="44"/>
    </location>
</feature>
<evidence type="ECO:0000259" key="3">
    <source>
        <dbReference type="Pfam" id="PF23197"/>
    </source>
</evidence>
<evidence type="ECO:0000313" key="4">
    <source>
        <dbReference type="EMBL" id="ONI21965.1"/>
    </source>
</evidence>
<name>A0A251QH41_PRUPE</name>
<dbReference type="InterPro" id="IPR055474">
    <property type="entry name" value="DUF7046"/>
</dbReference>
<reference evidence="4 5" key="1">
    <citation type="journal article" date="2013" name="Nat. Genet.">
        <title>The high-quality draft genome of peach (Prunus persica) identifies unique patterns of genetic diversity, domestication and genome evolution.</title>
        <authorList>
            <consortium name="International Peach Genome Initiative"/>
            <person name="Verde I."/>
            <person name="Abbott A.G."/>
            <person name="Scalabrin S."/>
            <person name="Jung S."/>
            <person name="Shu S."/>
            <person name="Marroni F."/>
            <person name="Zhebentyayeva T."/>
            <person name="Dettori M.T."/>
            <person name="Grimwood J."/>
            <person name="Cattonaro F."/>
            <person name="Zuccolo A."/>
            <person name="Rossini L."/>
            <person name="Jenkins J."/>
            <person name="Vendramin E."/>
            <person name="Meisel L.A."/>
            <person name="Decroocq V."/>
            <person name="Sosinski B."/>
            <person name="Prochnik S."/>
            <person name="Mitros T."/>
            <person name="Policriti A."/>
            <person name="Cipriani G."/>
            <person name="Dondini L."/>
            <person name="Ficklin S."/>
            <person name="Goodstein D.M."/>
            <person name="Xuan P."/>
            <person name="Del Fabbro C."/>
            <person name="Aramini V."/>
            <person name="Copetti D."/>
            <person name="Gonzalez S."/>
            <person name="Horner D.S."/>
            <person name="Falchi R."/>
            <person name="Lucas S."/>
            <person name="Mica E."/>
            <person name="Maldonado J."/>
            <person name="Lazzari B."/>
            <person name="Bielenberg D."/>
            <person name="Pirona R."/>
            <person name="Miculan M."/>
            <person name="Barakat A."/>
            <person name="Testolin R."/>
            <person name="Stella A."/>
            <person name="Tartarini S."/>
            <person name="Tonutti P."/>
            <person name="Arus P."/>
            <person name="Orellana A."/>
            <person name="Wells C."/>
            <person name="Main D."/>
            <person name="Vizzotto G."/>
            <person name="Silva H."/>
            <person name="Salamini F."/>
            <person name="Schmutz J."/>
            <person name="Morgante M."/>
            <person name="Rokhsar D.S."/>
        </authorList>
    </citation>
    <scope>NUCLEOTIDE SEQUENCE [LARGE SCALE GENOMIC DNA]</scope>
    <source>
        <strain evidence="5">cv. Nemared</strain>
    </source>
</reference>